<dbReference type="GO" id="GO:0031267">
    <property type="term" value="F:small GTPase binding"/>
    <property type="evidence" value="ECO:0007669"/>
    <property type="project" value="TreeGrafter"/>
</dbReference>
<dbReference type="PROSITE" id="PS51651">
    <property type="entry name" value="DOCKER"/>
    <property type="match status" value="1"/>
</dbReference>
<proteinExistence type="inferred from homology"/>
<dbReference type="InterPro" id="IPR043162">
    <property type="entry name" value="DOCK_C_lobe_C"/>
</dbReference>
<dbReference type="Gene3D" id="1.20.58.740">
    <property type="match status" value="1"/>
</dbReference>
<feature type="region of interest" description="Disordered" evidence="3">
    <location>
        <begin position="407"/>
        <end position="429"/>
    </location>
</feature>
<feature type="domain" description="DOCKER" evidence="4">
    <location>
        <begin position="1889"/>
        <end position="2319"/>
    </location>
</feature>
<dbReference type="PANTHER" id="PTHR45653">
    <property type="entry name" value="DEDICATOR OF CYTOKINESIS"/>
    <property type="match status" value="1"/>
</dbReference>
<evidence type="ECO:0000256" key="3">
    <source>
        <dbReference type="SAM" id="MobiDB-lite"/>
    </source>
</evidence>
<dbReference type="CDD" id="cd11684">
    <property type="entry name" value="DHR2_DOCK"/>
    <property type="match status" value="1"/>
</dbReference>
<dbReference type="InterPro" id="IPR043161">
    <property type="entry name" value="DOCK_C_lobe_A"/>
</dbReference>
<dbReference type="OrthoDB" id="18896at2759"/>
<gene>
    <name evidence="5" type="ORF">NAEGRDRAFT_81257</name>
</gene>
<feature type="compositionally biased region" description="Polar residues" evidence="3">
    <location>
        <begin position="478"/>
        <end position="487"/>
    </location>
</feature>
<dbReference type="GO" id="GO:0005737">
    <property type="term" value="C:cytoplasm"/>
    <property type="evidence" value="ECO:0007669"/>
    <property type="project" value="TreeGrafter"/>
</dbReference>
<dbReference type="Proteomes" id="UP000006671">
    <property type="component" value="Unassembled WGS sequence"/>
</dbReference>
<feature type="region of interest" description="Disordered" evidence="3">
    <location>
        <begin position="1523"/>
        <end position="1543"/>
    </location>
</feature>
<dbReference type="eggNOG" id="KOG1998">
    <property type="taxonomic scope" value="Eukaryota"/>
</dbReference>
<dbReference type="GO" id="GO:0005886">
    <property type="term" value="C:plasma membrane"/>
    <property type="evidence" value="ECO:0007669"/>
    <property type="project" value="TreeGrafter"/>
</dbReference>
<dbReference type="RefSeq" id="XP_002672418.1">
    <property type="nucleotide sequence ID" value="XM_002672372.1"/>
</dbReference>
<evidence type="ECO:0000256" key="2">
    <source>
        <dbReference type="PROSITE-ProRule" id="PRU00984"/>
    </source>
</evidence>
<dbReference type="VEuPathDB" id="AmoebaDB:NAEGRDRAFT_81257"/>
<feature type="compositionally biased region" description="Polar residues" evidence="3">
    <location>
        <begin position="407"/>
        <end position="422"/>
    </location>
</feature>
<feature type="compositionally biased region" description="Basic and acidic residues" evidence="3">
    <location>
        <begin position="1523"/>
        <end position="1532"/>
    </location>
</feature>
<comment type="similarity">
    <text evidence="2">Belongs to the DOCK family.</text>
</comment>
<protein>
    <submittedName>
        <fullName evidence="5">Dedicator of cytokinesis 4</fullName>
    </submittedName>
</protein>
<accession>D2VUD6</accession>
<evidence type="ECO:0000259" key="4">
    <source>
        <dbReference type="PROSITE" id="PS51651"/>
    </source>
</evidence>
<feature type="compositionally biased region" description="Polar residues" evidence="3">
    <location>
        <begin position="202"/>
        <end position="211"/>
    </location>
</feature>
<feature type="compositionally biased region" description="Low complexity" evidence="3">
    <location>
        <begin position="299"/>
        <end position="313"/>
    </location>
</feature>
<dbReference type="STRING" id="5762.D2VUD6"/>
<feature type="compositionally biased region" description="Polar residues" evidence="3">
    <location>
        <begin position="131"/>
        <end position="145"/>
    </location>
</feature>
<dbReference type="InterPro" id="IPR026791">
    <property type="entry name" value="DOCK"/>
</dbReference>
<reference evidence="5 6" key="1">
    <citation type="journal article" date="2010" name="Cell">
        <title>The genome of Naegleria gruberi illuminates early eukaryotic versatility.</title>
        <authorList>
            <person name="Fritz-Laylin L.K."/>
            <person name="Prochnik S.E."/>
            <person name="Ginger M.L."/>
            <person name="Dacks J.B."/>
            <person name="Carpenter M.L."/>
            <person name="Field M.C."/>
            <person name="Kuo A."/>
            <person name="Paredez A."/>
            <person name="Chapman J."/>
            <person name="Pham J."/>
            <person name="Shu S."/>
            <person name="Neupane R."/>
            <person name="Cipriano M."/>
            <person name="Mancuso J."/>
            <person name="Tu H."/>
            <person name="Salamov A."/>
            <person name="Lindquist E."/>
            <person name="Shapiro H."/>
            <person name="Lucas S."/>
            <person name="Grigoriev I.V."/>
            <person name="Cande W.Z."/>
            <person name="Fulton C."/>
            <person name="Rokhsar D.S."/>
            <person name="Dawson S.C."/>
        </authorList>
    </citation>
    <scope>NUCLEOTIDE SEQUENCE [LARGE SCALE GENOMIC DNA]</scope>
    <source>
        <strain evidence="5 6">NEG-M</strain>
    </source>
</reference>
<dbReference type="GeneID" id="8858503"/>
<feature type="compositionally biased region" description="Low complexity" evidence="3">
    <location>
        <begin position="91"/>
        <end position="121"/>
    </location>
</feature>
<feature type="compositionally biased region" description="Polar residues" evidence="3">
    <location>
        <begin position="314"/>
        <end position="329"/>
    </location>
</feature>
<dbReference type="OMA" id="IREYNKY"/>
<evidence type="ECO:0000313" key="5">
    <source>
        <dbReference type="EMBL" id="EFC39674.1"/>
    </source>
</evidence>
<dbReference type="Gene3D" id="1.25.40.410">
    <property type="match status" value="1"/>
</dbReference>
<sequence length="2320" mass="264430">MPPALSTISSFGEIFGGGSLGFFNNNTPKQLWPQYEHTFGIVIQPFEPPAQYADYCIKLSLGDLVLIKGENEGWYKGERFPSMLNLAHPSLKSKSPSGASSRRNNNNNGLLGSSSLSDSDPQIILPPPTSPNTLNMMPTSPTGGLQPTNYLSAAIVAAASSTNDNGVGNWTQQHNSMIITASDDKEISKSSSSKRRKNDSNGGDQQQDKLNMTSKGFFPATHVIRFDGSPNNPFSLNYQLSTGIENNPNRQSLVLNQEITLAYIQQQLQAMGSSLNKIHKLLILKSQAQELQILLSSNMNSNNGSPNNPFLSNENNSSGGSTPAGTVNSGNGGGIVVPPITVSSSSNSSLQDEMNNNSIISNSILQETGLTSPRLYGTTQPQSLPSNNLFLSNSAFSISDSNLHMNGTGHVSPTFTSPANQHQQHRAKSFRRGLMNSFSATKQKLENYISKDKSYESPTPSEKSERKPLTPTVDKRQSIINDSSKNKRASLNLSGMNLSNVFSASASREEFSNQRTSSLADNIFSSGGNDNDKLLSPKGSNHDRKRSQSIASNAAFAIAPKNANIIISNALIALGNVFPEQIYAQSNYLGASVEILQNMSQHYQREIVPFLEDNWFSPFLAVPFCKSMIETVYEWNLSHFESLVTQEDNRDRFMRVFEIEARMINYLIDYYSYQRREDSENYKSRMKEILKSQVSLREEGASLFSEDVVIKKNGEKLSPLNTPLFDLYKMYWETIDKEESNLALSILKTKRRSYSRIPEGNSQLAIEIGGCSYYLKVEWRFSLFDISTKSFLSEDLVIFTSSMHHSRVSVTGPEEVLKIATNATLRQRQNLYALFKDVSRAFIEREQMLILVRAFRVERVKLDTPVNGKTFLDCRIPMAVGVSPKLTKSVVSELAGGVTLKHEVTFFNFKSNDNLDSFLDQVMNDDQNLEREDIMGIDVSLSMVTGDYHKAYKQYPQLSQLPLVPMTRFSSSIISDDIRNDIYINVKNVLNKNVKTLFVEAKMYIKGKDGMTIQCDINRKQRVYRSAIVRMKNPSWSEILLVNVNSHQLQSAIIVFEFYVVNTKKNAYEISPDFFAYFHVDDGTRTLTLGNETQIDPLPCYDFTKGFTNIHEFDQNEPIKQKCQKNAKLCLAVNVVSTSIAINPNLRDFLKWDIMDETNIQSIINNIDFKTVDTTICFREIMTSFLGIANKYGKPKTSDSFEFKESQLLQKVFEKICILLAQFVDSPETSISIIEDFKKSLQYSLSHRFILFYLNKHFDLIKLDDMTVGTKEKLIRAIKSLNYLLKIAESSLTNFKRKYPQFAEEELRFFQNELSLINVKLNQLIQKPETETITIFKSVKNALFDTMTPDFFTTVRDLFNEHRLGRIIEKFSSAIPAEESYRKLHFFDNIISSEPFQKGTLSKTLYPIVLEALEGYSECFLEPKSISIMNKIIHLFKTRMSHDGKSFKSTFGLGDLNISTTSEHQTERMTVVSEEETDTALLSKEHREKMKECATSLIDFFGLLSMLKEAFDVSLERTEELEAEYSRERTEQETATQTLDSTTRDARTNNSLIAKKFEPEINQAKRISCDIILTIVNFLDLLTFKGVLDTIFANLNENSQLAELDTKDLLLDLISIVLSKKNPLPKNWTQLNIYQYGTIANIILMIFLKLKKYITTMEGCSITTIHNLSQERSVSTNSPPAEFNVYRIVKLSQLLVRHLFDAIFSFEPEKMPSYDRKLFLSQNDTRHGILQVFYDCIWSFSPLQLQESLLPDLIEKTIKLFKIHVSEIASVAKNLFFDLLKLEHISRNSLSLCEAATERFFSEVSGLEGVRRTFISCVESKLKSYKELMVELLGPEAEDEFANKMDVLMESLHHLLKQIRDIEAASTNDPNTMNFQNQEKSFKNALKSFKKNSNVQLYFKYLHLLASMQKSRKRYIEAGLAIFQHAQMLNFNSNIELPLFSDNYPEEPECTRKIKLYKEVIDLFEKGKDWERAISLNEELRVIYKNKMNYAELSVVHSEESKLYKKIVTSIREYNKYYFVGFYGKSMSNTNFIFNAHHQKLADFVNFIKLKFKGATIKREIPSSFDETKFRTSEQQVIFLAPVEPSSQQEINSFMDETTGEDSFKLLDPTISPKIQQYHKSHNIKVFKRVKVKREQTEEKSASAGNMDEPKQSMDDQDGSIFFFAIKKPFPNMYTIQEVREKKLFKLNSLEVAIYYLELRIHAVQELVVSHKLNESNLLTASLDSELTGLIDPRIHGGIYKDVERYLSPEALENLTEENQLLIEKYKTRLSQLAYQLKEGLTQRRKHVSKQNLQMSVYLEKKFKNDLIPLLEKHSINCNI</sequence>
<dbReference type="EMBL" id="GG738898">
    <property type="protein sequence ID" value="EFC39674.1"/>
    <property type="molecule type" value="Genomic_DNA"/>
</dbReference>
<dbReference type="PANTHER" id="PTHR45653:SF10">
    <property type="entry name" value="MYOBLAST CITY, ISOFORM B"/>
    <property type="match status" value="1"/>
</dbReference>
<feature type="region of interest" description="Disordered" evidence="3">
    <location>
        <begin position="449"/>
        <end position="487"/>
    </location>
</feature>
<dbReference type="GO" id="GO:0005085">
    <property type="term" value="F:guanyl-nucleotide exchange factor activity"/>
    <property type="evidence" value="ECO:0007669"/>
    <property type="project" value="UniProtKB-KW"/>
</dbReference>
<organism evidence="6">
    <name type="scientific">Naegleria gruberi</name>
    <name type="common">Amoeba</name>
    <dbReference type="NCBI Taxonomy" id="5762"/>
    <lineage>
        <taxon>Eukaryota</taxon>
        <taxon>Discoba</taxon>
        <taxon>Heterolobosea</taxon>
        <taxon>Tetramitia</taxon>
        <taxon>Eutetramitia</taxon>
        <taxon>Vahlkampfiidae</taxon>
        <taxon>Naegleria</taxon>
    </lineage>
</organism>
<dbReference type="InParanoid" id="D2VUD6"/>
<dbReference type="InterPro" id="IPR046769">
    <property type="entry name" value="DOCKER_Lobe_A"/>
</dbReference>
<feature type="compositionally biased region" description="Basic and acidic residues" evidence="3">
    <location>
        <begin position="462"/>
        <end position="477"/>
    </location>
</feature>
<feature type="region of interest" description="Disordered" evidence="3">
    <location>
        <begin position="181"/>
        <end position="211"/>
    </location>
</feature>
<keyword evidence="6" id="KW-1185">Reference proteome</keyword>
<keyword evidence="1" id="KW-0344">Guanine-nucleotide releasing factor</keyword>
<feature type="region of interest" description="Disordered" evidence="3">
    <location>
        <begin position="299"/>
        <end position="333"/>
    </location>
</feature>
<dbReference type="KEGG" id="ngr:NAEGRDRAFT_81257"/>
<dbReference type="Pfam" id="PF06920">
    <property type="entry name" value="DHR-2_Lobe_A"/>
    <property type="match status" value="1"/>
</dbReference>
<dbReference type="InterPro" id="IPR027357">
    <property type="entry name" value="DOCKER_dom"/>
</dbReference>
<evidence type="ECO:0000256" key="1">
    <source>
        <dbReference type="ARBA" id="ARBA00022658"/>
    </source>
</evidence>
<name>D2VUD6_NAEGR</name>
<dbReference type="GO" id="GO:0007264">
    <property type="term" value="P:small GTPase-mediated signal transduction"/>
    <property type="evidence" value="ECO:0007669"/>
    <property type="project" value="InterPro"/>
</dbReference>
<feature type="region of interest" description="Disordered" evidence="3">
    <location>
        <begin position="91"/>
        <end position="145"/>
    </location>
</feature>
<evidence type="ECO:0000313" key="6">
    <source>
        <dbReference type="Proteomes" id="UP000006671"/>
    </source>
</evidence>